<feature type="region of interest" description="Disordered" evidence="1">
    <location>
        <begin position="135"/>
        <end position="170"/>
    </location>
</feature>
<evidence type="ECO:0000256" key="1">
    <source>
        <dbReference type="SAM" id="MobiDB-lite"/>
    </source>
</evidence>
<evidence type="ECO:0000313" key="3">
    <source>
        <dbReference type="EMBL" id="KAF9327540.1"/>
    </source>
</evidence>
<dbReference type="EMBL" id="JAAAUY010000654">
    <property type="protein sequence ID" value="KAF9327540.1"/>
    <property type="molecule type" value="Genomic_DNA"/>
</dbReference>
<dbReference type="AlphaFoldDB" id="A0A9P5SES5"/>
<sequence length="417" mass="46480">MPTYAPVPATFTSLTRRGKVVHLYRHILKEGSRFFDERASNWIKTTAQTKFKKHSCIKDDNRTEKYLADARRSLRTLERGNQMDLKAIQKILRMVYGIQGSERRKLLQPFVDSARTSTASPSRLSAAIAVSGSSIMPATPPSSRASGTASSSGATIEPETAIDPSLQPSTPEPLFFQRKRTIPPMYSPPVVTLIRASTGKSIEPELPQPLFKPLHGRREANLRWRFFVKQMGKVKPPLPSELRLEMELKANIGLEAFTKVLRDNGVMDDGGSGASGSVSVKAAQDWRAWEQHILTTINTWSYTGERQQSACKEHGPYHSSIGGKPARGNILTPRLYRRLWQQLLSEVPILDTQIMGTQGGKEHKSPKTVYSASKSPHVYHAPTRLGLQALVSDFDRLGFVEPPPKPLPKKTKQPKLK</sequence>
<gene>
    <name evidence="3" type="ORF">BG006_009168</name>
</gene>
<name>A0A9P5SES5_9FUNG</name>
<feature type="domain" description="LYR motif-containing protein Cup1-like N-terminal" evidence="2">
    <location>
        <begin position="23"/>
        <end position="107"/>
    </location>
</feature>
<accession>A0A9P5SES5</accession>
<feature type="compositionally biased region" description="Low complexity" evidence="1">
    <location>
        <begin position="141"/>
        <end position="155"/>
    </location>
</feature>
<keyword evidence="4" id="KW-1185">Reference proteome</keyword>
<protein>
    <recommendedName>
        <fullName evidence="2">LYR motif-containing protein Cup1-like N-terminal domain-containing protein</fullName>
    </recommendedName>
</protein>
<evidence type="ECO:0000259" key="2">
    <source>
        <dbReference type="Pfam" id="PF20263"/>
    </source>
</evidence>
<proteinExistence type="predicted"/>
<comment type="caution">
    <text evidence="3">The sequence shown here is derived from an EMBL/GenBank/DDBJ whole genome shotgun (WGS) entry which is preliminary data.</text>
</comment>
<evidence type="ECO:0000313" key="4">
    <source>
        <dbReference type="Proteomes" id="UP000696485"/>
    </source>
</evidence>
<reference evidence="3" key="1">
    <citation type="journal article" date="2020" name="Fungal Divers.">
        <title>Resolving the Mortierellaceae phylogeny through synthesis of multi-gene phylogenetics and phylogenomics.</title>
        <authorList>
            <person name="Vandepol N."/>
            <person name="Liber J."/>
            <person name="Desiro A."/>
            <person name="Na H."/>
            <person name="Kennedy M."/>
            <person name="Barry K."/>
            <person name="Grigoriev I.V."/>
            <person name="Miller A.N."/>
            <person name="O'Donnell K."/>
            <person name="Stajich J.E."/>
            <person name="Bonito G."/>
        </authorList>
    </citation>
    <scope>NUCLEOTIDE SEQUENCE</scope>
    <source>
        <strain evidence="3">NVP1</strain>
    </source>
</reference>
<dbReference type="Proteomes" id="UP000696485">
    <property type="component" value="Unassembled WGS sequence"/>
</dbReference>
<organism evidence="3 4">
    <name type="scientific">Podila minutissima</name>
    <dbReference type="NCBI Taxonomy" id="64525"/>
    <lineage>
        <taxon>Eukaryota</taxon>
        <taxon>Fungi</taxon>
        <taxon>Fungi incertae sedis</taxon>
        <taxon>Mucoromycota</taxon>
        <taxon>Mortierellomycotina</taxon>
        <taxon>Mortierellomycetes</taxon>
        <taxon>Mortierellales</taxon>
        <taxon>Mortierellaceae</taxon>
        <taxon>Podila</taxon>
    </lineage>
</organism>
<dbReference type="InterPro" id="IPR046896">
    <property type="entry name" value="Cup1-like_N"/>
</dbReference>
<dbReference type="Pfam" id="PF20263">
    <property type="entry name" value="LYRM2-like"/>
    <property type="match status" value="1"/>
</dbReference>
<dbReference type="CDD" id="cd20273">
    <property type="entry name" value="Complex1_LYR_unchar"/>
    <property type="match status" value="1"/>
</dbReference>